<dbReference type="InterPro" id="IPR042627">
    <property type="entry name" value="FBXW2"/>
</dbReference>
<evidence type="ECO:0000256" key="3">
    <source>
        <dbReference type="PROSITE-ProRule" id="PRU00221"/>
    </source>
</evidence>
<feature type="repeat" description="WD" evidence="3">
    <location>
        <begin position="296"/>
        <end position="337"/>
    </location>
</feature>
<protein>
    <submittedName>
        <fullName evidence="6">F-box/WD repeat-containing protein 2</fullName>
    </submittedName>
</protein>
<dbReference type="SUPFAM" id="SSF53474">
    <property type="entry name" value="alpha/beta-Hydrolases"/>
    <property type="match status" value="1"/>
</dbReference>
<dbReference type="Gene3D" id="3.40.50.1820">
    <property type="entry name" value="alpha/beta hydrolase"/>
    <property type="match status" value="1"/>
</dbReference>
<evidence type="ECO:0000313" key="6">
    <source>
        <dbReference type="EMBL" id="KAF0303569.1"/>
    </source>
</evidence>
<reference evidence="6 7" key="1">
    <citation type="submission" date="2019-07" db="EMBL/GenBank/DDBJ databases">
        <title>Draft genome assembly of a fouling barnacle, Amphibalanus amphitrite (Darwin, 1854): The first reference genome for Thecostraca.</title>
        <authorList>
            <person name="Kim W."/>
        </authorList>
    </citation>
    <scope>NUCLEOTIDE SEQUENCE [LARGE SCALE GENOMIC DNA]</scope>
    <source>
        <strain evidence="6">SNU_AA5</strain>
        <tissue evidence="6">Soma without cirri and trophi</tissue>
    </source>
</reference>
<dbReference type="InterPro" id="IPR015943">
    <property type="entry name" value="WD40/YVTN_repeat-like_dom_sf"/>
</dbReference>
<name>A0A6A4WEG8_AMPAM</name>
<proteinExistence type="predicted"/>
<dbReference type="Pfam" id="PF12937">
    <property type="entry name" value="F-box-like"/>
    <property type="match status" value="1"/>
</dbReference>
<keyword evidence="7" id="KW-1185">Reference proteome</keyword>
<dbReference type="SMART" id="SM00256">
    <property type="entry name" value="FBOX"/>
    <property type="match status" value="1"/>
</dbReference>
<dbReference type="PANTHER" id="PTHR44436:SF1">
    <property type="entry name" value="F-BOX_WD REPEAT-CONTAINING PROTEIN 2"/>
    <property type="match status" value="1"/>
</dbReference>
<dbReference type="InterPro" id="IPR029058">
    <property type="entry name" value="AB_hydrolase_fold"/>
</dbReference>
<organism evidence="6 7">
    <name type="scientific">Amphibalanus amphitrite</name>
    <name type="common">Striped barnacle</name>
    <name type="synonym">Balanus amphitrite</name>
    <dbReference type="NCBI Taxonomy" id="1232801"/>
    <lineage>
        <taxon>Eukaryota</taxon>
        <taxon>Metazoa</taxon>
        <taxon>Ecdysozoa</taxon>
        <taxon>Arthropoda</taxon>
        <taxon>Crustacea</taxon>
        <taxon>Multicrustacea</taxon>
        <taxon>Cirripedia</taxon>
        <taxon>Thoracica</taxon>
        <taxon>Thoracicalcarea</taxon>
        <taxon>Balanomorpha</taxon>
        <taxon>Balanoidea</taxon>
        <taxon>Balanidae</taxon>
        <taxon>Amphibalaninae</taxon>
        <taxon>Amphibalanus</taxon>
    </lineage>
</organism>
<dbReference type="Gene3D" id="1.20.1280.50">
    <property type="match status" value="1"/>
</dbReference>
<evidence type="ECO:0000259" key="5">
    <source>
        <dbReference type="PROSITE" id="PS50181"/>
    </source>
</evidence>
<feature type="compositionally biased region" description="Low complexity" evidence="4">
    <location>
        <begin position="881"/>
        <end position="905"/>
    </location>
</feature>
<dbReference type="InterPro" id="IPR036322">
    <property type="entry name" value="WD40_repeat_dom_sf"/>
</dbReference>
<feature type="domain" description="F-box" evidence="5">
    <location>
        <begin position="89"/>
        <end position="136"/>
    </location>
</feature>
<keyword evidence="1 3" id="KW-0853">WD repeat</keyword>
<dbReference type="InterPro" id="IPR036047">
    <property type="entry name" value="F-box-like_dom_sf"/>
</dbReference>
<dbReference type="PROSITE" id="PS50294">
    <property type="entry name" value="WD_REPEATS_REGION"/>
    <property type="match status" value="1"/>
</dbReference>
<dbReference type="InterPro" id="IPR001810">
    <property type="entry name" value="F-box_dom"/>
</dbReference>
<accession>A0A6A4WEG8</accession>
<dbReference type="Gene3D" id="2.130.10.10">
    <property type="entry name" value="YVTN repeat-like/Quinoprotein amine dehydrogenase"/>
    <property type="match status" value="1"/>
</dbReference>
<evidence type="ECO:0000313" key="7">
    <source>
        <dbReference type="Proteomes" id="UP000440578"/>
    </source>
</evidence>
<evidence type="ECO:0000256" key="2">
    <source>
        <dbReference type="ARBA" id="ARBA00022737"/>
    </source>
</evidence>
<dbReference type="OrthoDB" id="6413221at2759"/>
<evidence type="ECO:0000256" key="4">
    <source>
        <dbReference type="SAM" id="MobiDB-lite"/>
    </source>
</evidence>
<gene>
    <name evidence="6" type="primary">FBXW2_1</name>
    <name evidence="6" type="ORF">FJT64_024456</name>
</gene>
<dbReference type="InterPro" id="IPR001680">
    <property type="entry name" value="WD40_rpt"/>
</dbReference>
<dbReference type="AlphaFoldDB" id="A0A6A4WEG8"/>
<dbReference type="SMART" id="SM00320">
    <property type="entry name" value="WD40"/>
    <property type="match status" value="3"/>
</dbReference>
<feature type="region of interest" description="Disordered" evidence="4">
    <location>
        <begin position="1"/>
        <end position="23"/>
    </location>
</feature>
<dbReference type="Proteomes" id="UP000440578">
    <property type="component" value="Unassembled WGS sequence"/>
</dbReference>
<dbReference type="SUPFAM" id="SSF81383">
    <property type="entry name" value="F-box domain"/>
    <property type="match status" value="1"/>
</dbReference>
<dbReference type="PROSITE" id="PS50181">
    <property type="entry name" value="FBOX"/>
    <property type="match status" value="1"/>
</dbReference>
<evidence type="ECO:0000256" key="1">
    <source>
        <dbReference type="ARBA" id="ARBA00022574"/>
    </source>
</evidence>
<comment type="caution">
    <text evidence="6">The sequence shown here is derived from an EMBL/GenBank/DDBJ whole genome shotgun (WGS) entry which is preliminary data.</text>
</comment>
<sequence length="905" mass="99151">MSSSDSSITQDRDQPAAGGGSETLRSAATARLLGAEPGAEFAQFVDTTLARYTELNDQQQTAFLESLIAHSQPRQRWYMLHRLPSLLLRDFLTLLPAEIVEHMLSYVDGASLLRCCQVCHAWNRIISGLPALWRQKCHLLGTRTDLGSIDLEAVGGWKELFLCTQRTLWRMKTRQAFEKVSLKLPAEHGGKVIALDHHGDQLVAASELSQLFVWRLSEEQCVLTFSVFLHISCLKFTQGKFVVCGHYNGQLSSYDISDTAGDPERAERLQERLRRAASPDEPEERSEAAARLLRRFWVHSGPVFCLDYSEELDILVSGSADNTVKIFSLSSGLLLNTLPRHSHWVVRVLLRTGLQLSPAADAPPGRLLLTMTRDEIQVFEVENCPPWLGAEPFKSLRTPRLTVPLAETQRPQPGMHIPFFTPGCHLHGDLVTFVRQSPPTNNKISTASIVQYSLRHRSLSTRIVVSFKVKKLLAIGRRYAILLAPYAQESCPNLYFVNLNTKEVIASEKVPHSRLSTPDAAQLAMGELGWLDGFDGEPPEGGLIAAMGTELSRERCCRLLQYGLLACLLPPLLNHAALQTERQHLRTHVVLDSPAGLSSDVWLAVLPRLSELTRTCVFDRPGLGFSDRPMPPGERDRQLPGLSPPAYTAGGTVADLHRLLIQVAPQPLPLVYVGAGLGALNARLYAHLYPSEVSDLVLVAPMTEELLADGGPWLRHVHGRLLAPLQTLHVAAATGLTRLMLMFGLMEAPLSEAAELLGEEAVNRQKHLMCHPRHASTVVDEHHFLNETAAQLRQAGLLRPLPAGRPTVTVITGDRHDGSLPAALNDAWAAAARAAGGKLETIADADGVALPYLRPEQLATKIRRVARERRTRLGQRDEPAAAEGQAAAAAEGRTAAAGGQSAASA</sequence>
<dbReference type="Pfam" id="PF00400">
    <property type="entry name" value="WD40"/>
    <property type="match status" value="1"/>
</dbReference>
<dbReference type="PROSITE" id="PS50082">
    <property type="entry name" value="WD_REPEATS_2"/>
    <property type="match status" value="1"/>
</dbReference>
<dbReference type="EMBL" id="VIIS01000929">
    <property type="protein sequence ID" value="KAF0303569.1"/>
    <property type="molecule type" value="Genomic_DNA"/>
</dbReference>
<dbReference type="InterPro" id="IPR000073">
    <property type="entry name" value="AB_hydrolase_1"/>
</dbReference>
<dbReference type="PANTHER" id="PTHR44436">
    <property type="entry name" value="F-BOX/WD REPEAT-CONTAINING PROTEIN 2"/>
    <property type="match status" value="1"/>
</dbReference>
<keyword evidence="2" id="KW-0677">Repeat</keyword>
<feature type="region of interest" description="Disordered" evidence="4">
    <location>
        <begin position="870"/>
        <end position="905"/>
    </location>
</feature>
<dbReference type="SUPFAM" id="SSF50978">
    <property type="entry name" value="WD40 repeat-like"/>
    <property type="match status" value="1"/>
</dbReference>
<dbReference type="Pfam" id="PF00561">
    <property type="entry name" value="Abhydrolase_1"/>
    <property type="match status" value="1"/>
</dbReference>